<dbReference type="GO" id="GO:0009236">
    <property type="term" value="P:cobalamin biosynthetic process"/>
    <property type="evidence" value="ECO:0007669"/>
    <property type="project" value="UniProtKB-UniRule"/>
</dbReference>
<comment type="pathway">
    <text evidence="1 8">Cofactor biosynthesis; adenosylcobalamin biosynthesis; adenosylcobalamin from cob(II)yrinate a,c-diamide: step 2/7.</text>
</comment>
<evidence type="ECO:0000256" key="3">
    <source>
        <dbReference type="ARBA" id="ARBA00012454"/>
    </source>
</evidence>
<dbReference type="GO" id="GO:0005524">
    <property type="term" value="F:ATP binding"/>
    <property type="evidence" value="ECO:0007669"/>
    <property type="project" value="UniProtKB-UniRule"/>
</dbReference>
<keyword evidence="8" id="KW-0067">ATP-binding</keyword>
<feature type="compositionally biased region" description="Basic and acidic residues" evidence="9">
    <location>
        <begin position="11"/>
        <end position="21"/>
    </location>
</feature>
<dbReference type="PANTHER" id="PTHR46638:SF1">
    <property type="entry name" value="CORRINOID ADENOSYLTRANSFERASE"/>
    <property type="match status" value="1"/>
</dbReference>
<reference evidence="10 11" key="1">
    <citation type="submission" date="2019-01" db="EMBL/GenBank/DDBJ databases">
        <title>Genomic insights into a novel species Rhodoferax sp.</title>
        <authorList>
            <person name="Jin L."/>
        </authorList>
    </citation>
    <scope>NUCLEOTIDE SEQUENCE [LARGE SCALE GENOMIC DNA]</scope>
    <source>
        <strain evidence="10 11">CHu59-6-5</strain>
    </source>
</reference>
<keyword evidence="8" id="KW-0547">Nucleotide-binding</keyword>
<dbReference type="PANTHER" id="PTHR46638">
    <property type="entry name" value="CORRINOID ADENOSYLTRANSFERASE"/>
    <property type="match status" value="1"/>
</dbReference>
<evidence type="ECO:0000313" key="10">
    <source>
        <dbReference type="EMBL" id="QDL37348.1"/>
    </source>
</evidence>
<proteinExistence type="inferred from homology"/>
<comment type="catalytic activity">
    <reaction evidence="7 8">
        <text>2 cob(II)alamin + reduced [electron-transfer flavoprotein] + 2 ATP = 2 adenosylcob(III)alamin + 2 triphosphate + oxidized [electron-transfer flavoprotein] + 3 H(+)</text>
        <dbReference type="Rhea" id="RHEA:28671"/>
        <dbReference type="Rhea" id="RHEA-COMP:10685"/>
        <dbReference type="Rhea" id="RHEA-COMP:10686"/>
        <dbReference type="ChEBI" id="CHEBI:15378"/>
        <dbReference type="ChEBI" id="CHEBI:16304"/>
        <dbReference type="ChEBI" id="CHEBI:18036"/>
        <dbReference type="ChEBI" id="CHEBI:18408"/>
        <dbReference type="ChEBI" id="CHEBI:30616"/>
        <dbReference type="ChEBI" id="CHEBI:57692"/>
        <dbReference type="ChEBI" id="CHEBI:58307"/>
        <dbReference type="EC" id="2.5.1.17"/>
    </reaction>
</comment>
<evidence type="ECO:0000256" key="7">
    <source>
        <dbReference type="ARBA" id="ARBA00048692"/>
    </source>
</evidence>
<keyword evidence="8 10" id="KW-0808">Transferase</keyword>
<keyword evidence="8" id="KW-0169">Cobalamin biosynthesis</keyword>
<dbReference type="RefSeq" id="WP_142818518.1">
    <property type="nucleotide sequence ID" value="NZ_CP035503.1"/>
</dbReference>
<keyword evidence="4 8" id="KW-0627">Porphyrin biosynthesis</keyword>
<evidence type="ECO:0000256" key="4">
    <source>
        <dbReference type="ARBA" id="ARBA00023244"/>
    </source>
</evidence>
<accession>A0A515DAB0</accession>
<protein>
    <recommendedName>
        <fullName evidence="3 8">Corrinoid adenosyltransferase</fullName>
        <ecNumber evidence="3 8">2.5.1.17</ecNumber>
    </recommendedName>
    <alternativeName>
        <fullName evidence="8">Cob(II)alamin adenosyltransferase</fullName>
    </alternativeName>
    <alternativeName>
        <fullName evidence="8">Cob(II)yrinic acid a,c-diamide adenosyltransferase</fullName>
    </alternativeName>
</protein>
<dbReference type="UniPathway" id="UPA00148">
    <property type="reaction ID" value="UER00233"/>
</dbReference>
<dbReference type="SUPFAM" id="SSF52540">
    <property type="entry name" value="P-loop containing nucleoside triphosphate hydrolases"/>
    <property type="match status" value="1"/>
</dbReference>
<dbReference type="NCBIfam" id="NF004637">
    <property type="entry name" value="PRK05986.1"/>
    <property type="match status" value="1"/>
</dbReference>
<name>A0A515DAB0_9BURK</name>
<dbReference type="EC" id="2.5.1.17" evidence="3 8"/>
<organism evidence="10 11">
    <name type="scientific">Rhodoferax sediminis</name>
    <dbReference type="NCBI Taxonomy" id="2509614"/>
    <lineage>
        <taxon>Bacteria</taxon>
        <taxon>Pseudomonadati</taxon>
        <taxon>Pseudomonadota</taxon>
        <taxon>Betaproteobacteria</taxon>
        <taxon>Burkholderiales</taxon>
        <taxon>Comamonadaceae</taxon>
        <taxon>Rhodoferax</taxon>
    </lineage>
</organism>
<dbReference type="NCBIfam" id="TIGR00708">
    <property type="entry name" value="cobA"/>
    <property type="match status" value="1"/>
</dbReference>
<dbReference type="CDD" id="cd00561">
    <property type="entry name" value="CobA_ACA"/>
    <property type="match status" value="1"/>
</dbReference>
<dbReference type="Proteomes" id="UP000316798">
    <property type="component" value="Chromosome"/>
</dbReference>
<gene>
    <name evidence="10" type="primary">cobO</name>
    <name evidence="10" type="ORF">EUB48_08730</name>
</gene>
<dbReference type="InterPro" id="IPR027417">
    <property type="entry name" value="P-loop_NTPase"/>
</dbReference>
<dbReference type="PIRSF" id="PIRSF015617">
    <property type="entry name" value="Adensltrnsf_CobA"/>
    <property type="match status" value="1"/>
</dbReference>
<dbReference type="Gene3D" id="3.40.50.300">
    <property type="entry name" value="P-loop containing nucleotide triphosphate hydrolases"/>
    <property type="match status" value="1"/>
</dbReference>
<keyword evidence="8" id="KW-0963">Cytoplasm</keyword>
<dbReference type="KEGG" id="rhf:EUB48_08730"/>
<comment type="function">
    <text evidence="5 8">Required for both de novo synthesis of the corrin ring for the assimilation of exogenous corrinoids. Participates in the adenosylation of a variety of incomplete and complete corrinoids.</text>
</comment>
<dbReference type="AlphaFoldDB" id="A0A515DAB0"/>
<evidence type="ECO:0000256" key="5">
    <source>
        <dbReference type="ARBA" id="ARBA00024929"/>
    </source>
</evidence>
<evidence type="ECO:0000256" key="2">
    <source>
        <dbReference type="ARBA" id="ARBA00007487"/>
    </source>
</evidence>
<dbReference type="Pfam" id="PF02572">
    <property type="entry name" value="CobA_CobO_BtuR"/>
    <property type="match status" value="1"/>
</dbReference>
<evidence type="ECO:0000256" key="8">
    <source>
        <dbReference type="PIRNR" id="PIRNR015617"/>
    </source>
</evidence>
<dbReference type="InterPro" id="IPR003724">
    <property type="entry name" value="CblAdoTrfase_CobA"/>
</dbReference>
<sequence length="217" mass="23899">MQIETPPAAKPYEKPEGERRGLVIVNTGDGKGKSTAAFGLALRAHGRGKAVKIFQFMKVPTARFGEHRAFEQLEAFRPAPGRPKPDEAPSGGSDDAQRRAWGPMIEGLGDGFSWKSQDLEHSAQLARDGWQKARAAILGGEFFMVVLDEITYPLIYGWLALDDVLQTLRERPKDVHVVLTGRRCPPEIIELADTVTEMTKVKHAFNAGVPAQRGIED</sequence>
<evidence type="ECO:0000313" key="11">
    <source>
        <dbReference type="Proteomes" id="UP000316798"/>
    </source>
</evidence>
<dbReference type="EMBL" id="CP035503">
    <property type="protein sequence ID" value="QDL37348.1"/>
    <property type="molecule type" value="Genomic_DNA"/>
</dbReference>
<dbReference type="OrthoDB" id="9810309at2"/>
<feature type="region of interest" description="Disordered" evidence="9">
    <location>
        <begin position="75"/>
        <end position="99"/>
    </location>
</feature>
<dbReference type="GO" id="GO:0008817">
    <property type="term" value="F:corrinoid adenosyltransferase activity"/>
    <property type="evidence" value="ECO:0007669"/>
    <property type="project" value="UniProtKB-UniRule"/>
</dbReference>
<keyword evidence="11" id="KW-1185">Reference proteome</keyword>
<comment type="similarity">
    <text evidence="2 8">Belongs to the Cob(I)alamin adenosyltransferase family.</text>
</comment>
<evidence type="ECO:0000256" key="9">
    <source>
        <dbReference type="SAM" id="MobiDB-lite"/>
    </source>
</evidence>
<dbReference type="GO" id="GO:0006779">
    <property type="term" value="P:porphyrin-containing compound biosynthetic process"/>
    <property type="evidence" value="ECO:0007669"/>
    <property type="project" value="UniProtKB-UniRule"/>
</dbReference>
<comment type="catalytic activity">
    <reaction evidence="6 8">
        <text>2 cob(II)yrinate a,c diamide + reduced [electron-transfer flavoprotein] + 2 ATP = 2 adenosylcob(III)yrinate a,c-diamide + 2 triphosphate + oxidized [electron-transfer flavoprotein] + 3 H(+)</text>
        <dbReference type="Rhea" id="RHEA:11528"/>
        <dbReference type="Rhea" id="RHEA-COMP:10685"/>
        <dbReference type="Rhea" id="RHEA-COMP:10686"/>
        <dbReference type="ChEBI" id="CHEBI:15378"/>
        <dbReference type="ChEBI" id="CHEBI:18036"/>
        <dbReference type="ChEBI" id="CHEBI:30616"/>
        <dbReference type="ChEBI" id="CHEBI:57692"/>
        <dbReference type="ChEBI" id="CHEBI:58307"/>
        <dbReference type="ChEBI" id="CHEBI:58503"/>
        <dbReference type="ChEBI" id="CHEBI:58537"/>
        <dbReference type="EC" id="2.5.1.17"/>
    </reaction>
</comment>
<evidence type="ECO:0000256" key="1">
    <source>
        <dbReference type="ARBA" id="ARBA00005121"/>
    </source>
</evidence>
<dbReference type="GO" id="GO:0005737">
    <property type="term" value="C:cytoplasm"/>
    <property type="evidence" value="ECO:0007669"/>
    <property type="project" value="UniProtKB-SubCell"/>
</dbReference>
<feature type="region of interest" description="Disordered" evidence="9">
    <location>
        <begin position="1"/>
        <end position="28"/>
    </location>
</feature>
<comment type="subcellular location">
    <subcellularLocation>
        <location evidence="8">Cytoplasm</location>
    </subcellularLocation>
</comment>
<evidence type="ECO:0000256" key="6">
    <source>
        <dbReference type="ARBA" id="ARBA00048555"/>
    </source>
</evidence>